<evidence type="ECO:0000313" key="2">
    <source>
        <dbReference type="EMBL" id="KOO68264.1"/>
    </source>
</evidence>
<evidence type="ECO:0000256" key="1">
    <source>
        <dbReference type="SAM" id="SignalP"/>
    </source>
</evidence>
<dbReference type="AlphaFoldDB" id="A0A8E1QYG9"/>
<accession>A0A8E1QYG9</accession>
<organism evidence="2 3">
    <name type="scientific">Xylanibacter rarus</name>
    <dbReference type="NCBI Taxonomy" id="1676614"/>
    <lineage>
        <taxon>Bacteria</taxon>
        <taxon>Pseudomonadati</taxon>
        <taxon>Bacteroidota</taxon>
        <taxon>Bacteroidia</taxon>
        <taxon>Bacteroidales</taxon>
        <taxon>Prevotellaceae</taxon>
        <taxon>Xylanibacter</taxon>
    </lineage>
</organism>
<evidence type="ECO:0008006" key="4">
    <source>
        <dbReference type="Google" id="ProtNLM"/>
    </source>
</evidence>
<gene>
    <name evidence="2" type="ORF">ACU52_09135</name>
</gene>
<reference evidence="2 3" key="1">
    <citation type="submission" date="2015-06" db="EMBL/GenBank/DDBJ databases">
        <title>Prevotella sp. 109, sp. nov., a novel member of the family Prevotellaceae isolated from human faeces.</title>
        <authorList>
            <person name="Shkoporov A.N."/>
            <person name="Chaplin A.V."/>
            <person name="Kafarskaia L.I."/>
            <person name="Efimov B.A."/>
        </authorList>
    </citation>
    <scope>NUCLEOTIDE SEQUENCE [LARGE SCALE GENOMIC DNA]</scope>
    <source>
        <strain evidence="2 3">109</strain>
    </source>
</reference>
<dbReference type="InterPro" id="IPR019734">
    <property type="entry name" value="TPR_rpt"/>
</dbReference>
<dbReference type="InterPro" id="IPR011990">
    <property type="entry name" value="TPR-like_helical_dom_sf"/>
</dbReference>
<sequence>MRYLLILIFSLLTLQSHYAVGQSDKSDSKILERALDYFAGEKYHEALLLLKKLDEKYNLNPRFKAYLGVCYFHEFDYEKACSYLDETINQLDVYSPAERSVYYNVAAESHFMLNEYEKAIPLYEKKLLVCCNEEKGDIYYRLGFCYMFNSKWECAAEYFKSAMSYYTTFNAGQKTTRMAQLDKMIKGCEENAGKL</sequence>
<dbReference type="RefSeq" id="WP_053398579.1">
    <property type="nucleotide sequence ID" value="NZ_LFQU01000016.1"/>
</dbReference>
<dbReference type="SUPFAM" id="SSF48452">
    <property type="entry name" value="TPR-like"/>
    <property type="match status" value="1"/>
</dbReference>
<name>A0A8E1QYG9_9BACT</name>
<dbReference type="OrthoDB" id="1074845at2"/>
<proteinExistence type="predicted"/>
<dbReference type="SMART" id="SM00028">
    <property type="entry name" value="TPR"/>
    <property type="match status" value="3"/>
</dbReference>
<keyword evidence="3" id="KW-1185">Reference proteome</keyword>
<keyword evidence="1" id="KW-0732">Signal</keyword>
<comment type="caution">
    <text evidence="2">The sequence shown here is derived from an EMBL/GenBank/DDBJ whole genome shotgun (WGS) entry which is preliminary data.</text>
</comment>
<evidence type="ECO:0000313" key="3">
    <source>
        <dbReference type="Proteomes" id="UP000036951"/>
    </source>
</evidence>
<dbReference type="EMBL" id="LFQU01000016">
    <property type="protein sequence ID" value="KOO68264.1"/>
    <property type="molecule type" value="Genomic_DNA"/>
</dbReference>
<feature type="chain" id="PRO_5034863012" description="Tetratricopeptide repeat protein" evidence="1">
    <location>
        <begin position="20"/>
        <end position="195"/>
    </location>
</feature>
<dbReference type="Gene3D" id="1.25.40.10">
    <property type="entry name" value="Tetratricopeptide repeat domain"/>
    <property type="match status" value="2"/>
</dbReference>
<dbReference type="Proteomes" id="UP000036951">
    <property type="component" value="Unassembled WGS sequence"/>
</dbReference>
<feature type="signal peptide" evidence="1">
    <location>
        <begin position="1"/>
        <end position="19"/>
    </location>
</feature>
<protein>
    <recommendedName>
        <fullName evidence="4">Tetratricopeptide repeat protein</fullName>
    </recommendedName>
</protein>